<dbReference type="RefSeq" id="WP_147132722.1">
    <property type="nucleotide sequence ID" value="NZ_VOSC01000019.1"/>
</dbReference>
<reference evidence="2" key="1">
    <citation type="submission" date="2019-08" db="EMBL/GenBank/DDBJ databases">
        <title>Seonamhaeicola sediminis sp. nov., isolated from marine sediment.</title>
        <authorList>
            <person name="Cao W.R."/>
        </authorList>
    </citation>
    <scope>NUCLEOTIDE SEQUENCE [LARGE SCALE GENOMIC DNA]</scope>
    <source>
        <strain evidence="2">Gy8</strain>
    </source>
</reference>
<evidence type="ECO:0000313" key="2">
    <source>
        <dbReference type="Proteomes" id="UP000321790"/>
    </source>
</evidence>
<dbReference type="Proteomes" id="UP000321790">
    <property type="component" value="Unassembled WGS sequence"/>
</dbReference>
<evidence type="ECO:0000313" key="1">
    <source>
        <dbReference type="EMBL" id="TXE11523.1"/>
    </source>
</evidence>
<dbReference type="NCBIfam" id="TIGR04131">
    <property type="entry name" value="Bac_Flav_CTERM"/>
    <property type="match status" value="1"/>
</dbReference>
<dbReference type="Pfam" id="PF13585">
    <property type="entry name" value="CHU_C"/>
    <property type="match status" value="1"/>
</dbReference>
<proteinExistence type="predicted"/>
<dbReference type="Gene3D" id="2.40.10.10">
    <property type="entry name" value="Trypsin-like serine proteases"/>
    <property type="match status" value="1"/>
</dbReference>
<dbReference type="InterPro" id="IPR025667">
    <property type="entry name" value="SprB_repeat"/>
</dbReference>
<dbReference type="OrthoDB" id="607469at2"/>
<dbReference type="InterPro" id="IPR043504">
    <property type="entry name" value="Peptidase_S1_PA_chymotrypsin"/>
</dbReference>
<name>A0A5C7AV51_9FLAO</name>
<keyword evidence="2" id="KW-1185">Reference proteome</keyword>
<accession>A0A5C7AV51</accession>
<dbReference type="Pfam" id="PF13573">
    <property type="entry name" value="SprB"/>
    <property type="match status" value="10"/>
</dbReference>
<gene>
    <name evidence="1" type="ORF">FUA26_05490</name>
</gene>
<organism evidence="1 2">
    <name type="scientific">Seonamhaeicola algicola</name>
    <dbReference type="NCBI Taxonomy" id="1719036"/>
    <lineage>
        <taxon>Bacteria</taxon>
        <taxon>Pseudomonadati</taxon>
        <taxon>Bacteroidota</taxon>
        <taxon>Flavobacteriia</taxon>
        <taxon>Flavobacteriales</taxon>
        <taxon>Flavobacteriaceae</taxon>
    </lineage>
</organism>
<comment type="caution">
    <text evidence="1">The sequence shown here is derived from an EMBL/GenBank/DDBJ whole genome shotgun (WGS) entry which is preliminary data.</text>
</comment>
<protein>
    <submittedName>
        <fullName evidence="1">T9SS type B sorting domain-containing protein</fullName>
    </submittedName>
</protein>
<dbReference type="EMBL" id="VOSC01000019">
    <property type="protein sequence ID" value="TXE11523.1"/>
    <property type="molecule type" value="Genomic_DNA"/>
</dbReference>
<dbReference type="InterPro" id="IPR026341">
    <property type="entry name" value="T9SS_type_B"/>
</dbReference>
<sequence length="4371" mass="456616">MKKTTYVKSIGIFVILILFYAKIFAQNYQPFTPRFNQDLKGDIVLIGNNILGPDNNAFNNNSTYNHNVNMRYIDIDGDPSTFSSSSADLVIDNPACYDIIHAGLYWGAVNSGSAPINQVRFRGPTGNYHDVTGTVVYDAGTSSVDGGDSFPYACYADVTSIVTGLASNLGTYTVANVSSGQGRTRNFGNNTGHSAGWSLFIVYEDPTLPGKSITSFDGFSAISVAGGNPNLDIPVSGFRTVPAPTPVRAKFAFATLEGDKPIRGDRLRLNGSTLSTTDRGANNFFNSSVTQLNATPVNNRVPNSTNTLGFDTGIMPVPNPSNSVIANGATSATVRLETSGDTFFPYFFALAVDIIEPNIVLTKIVEDTSGNNIGGDTVNLGDELNYVIGFQNTGNDNATNLTIRDILPVNIVFDYPSDIVSLPPGVSVQSYNPATREIIFRVEDYVVEEFDPVSEIRFRVRVVSNCSLLNDACSNIISNQAFATYGGTLNPAFTKSDDPSINSNTGCLLTPAATNFLSDLNCEFREEVILCGDNVVLTAGDGYDNYTWSTSPSGTPVIGTGQSITVTDVGTYYVYNEAIAPCQSITQIFDVITYGAGVPNPVIPFADQVVTCPNDGKQLPNFFLCGANDFRDIETGITDTSSIIWERLDESSCSAVINQDCANEDASCVWNQVATGPDYTVDTVGQYRLTLNYTGGCFNQYYFNAYENVLVPTANSRDIICDTPGEIVVGGVPSGYEYSIDNTNYQSSNTISVNTAGIYTVYIRQAGVSPNPCIFEVPDVQVRERNFSVSTTVTQPLCHDDLGNVVLAANDVRPQYFFSIYQGATLVNSVGPINENNYTFSNLNPGTYTVNVSTEDGCIHTEDIEIIQPPLLTATAAITQPLTCTNGEITIYPNGGTAPYFYFINSTTDFQTIPTIDVDTPGTFNITVVDSNNCTAEVSIDIDAIDPPEFTINTSNILCAEDVNGGAININVTNANGNTLRYSIDNGTTYQNSPTFSGLAAGSYDVMVEYTFGTDVCETISQSATITAASAIDGTATLTTDYTCITDGIITVSGVTGGTAPYMYSLNGVVYQTGNIFNGLTNGSYTVTIRDANNCTFVTAPVTIDPLDPPTDLDFTHTALSCPANTSTVTITATGGTPALEYQIIAPASASTAYQSGNSFSGLAPGSYTFQVRDANNCEYSETYTIDPLPQLSIAGQVIENVSCFGAADGEAQFTVSNTTSFTYTVNGGTAVGGTSPINLTGLTAGNYTVEITDTTTNCSASSTVTVNGPSTALSMSLSTDPLTCVSGGSVTITATGGWGNYTYQLEQPNSSIVGPQNNNTFANLTQSGTYTVSVTDANNCIITDTFTLNAPIGPTATIDTSSDYCYDASNSATITVNASSGNPPYEYSVNSGPFTLNNTFNNLAPGNYDIIVRDAYGCVFALPTQVIADQLALDADLIKGLDCSSTPNASISLTPFGGTAPFTYEVNYNGGGFTTITGTPSPYTATTAGTYEFRITDTFGCEATSTVTVNPISNPTATETIVNPTCNADTNGSVQIIASGGVGPYEYSFDGSSFSATSLYNNLGAGTYNYEVRDANQCIGTGSVTLTAPSALTTTASATSFSCSASNTPQSATITVNVPTTGTAPYQYSFNGSGFSSNNTYTVNDNGSNQTINYTVRDAQGCTFTDSVSLTPLNPPTALTLTASAVTCSATTSNVTAVATGGIGTLTYEITAPSASVTSNNTGNFTGLAPDTYVFRVTDASGCYYEESLIINPVVNIGVIGVLDSDVGCNGGNDGALTFTVSDFSSTYSYTINSGTTLTGQTANAIPLTGLSTGTYTINVTDETTDCTDTATITVSEPSTALSFTATATNVFCTNDQSQITVTATGGTPNYRYAAVVTGAPAPAAGAYTSSNVITVDTNAATDLVWDVYVRDINDCEFMQSVTIINDNPPTLDPVAQQCYDGSSFNVTLSGTVFVGTAEYSMGSGYQASPTFAITAPGTYTFSIRDGNGCTATQTLVVEPSLLASALLTKDLTCSIPVDATIDVTISGGTSTYTNYEVSTDGGSSYNPVTPTPSGSSFTYSTSTAGTYQFRITDSNSCQVETNNVTVTAPANPNITSVTQIDDVLCSGESTASIDVVYDNTQGIPPFTINVNNDTTGTNYGSQTSGLPAGAYTITLTDGNGCTDTETITINEPTPIAITHNVTPITCGAGGVSLGEIVINSVTGGTPNYSYHVTGVNGYDVERTNQTGATSVFEVVDFGIYEIIITDSNGCTAIVQNILVASPPDDLDITVTSPPADCSTGGEATVGIGTATTVTGSGPFYFAIYTGPGMTWDGIVGGSATWQLGTGSPASTTFTNLIPGASYTFIVYDDDTNCYYFEQSTLPVPTNSTLTTSALVSNNITCTGSADGNVSFDINSTYGTNTPVSYEIYETLSLATTGVSGTGIVPANGTLSVTNLGPLPFGDYIVVITETGTATNAGCSVVTSNFQITESAILLAVTANATKNENCNELGIISVTAQHGTGPYEYQAVPTGAGVPTSWLSTNSFNLAAGTYDLYVRDAYGCIQFDTETIIRDADPTLDPIPQQCFIGSPLSITLSGTVSVGPASYSMGGAFQSSPTFSITTPGSYTFTIRDANGCTATQSLVVEPQLQLLAELTKELDCTITPDATITLTPSGGTGTYTTYEVDYNGGGFVAIGGSPYTAVAAGTYQFRVTDSQGCVAVSNIITVDAITNPTASETHIDVSCNGGSDGSITVTASGGVGPYEYSIDNGVTYQTSNTFTGLNVAGNTYNVMVRDSKSCTSLVIPVDLIEPSTVTASLTLTQGLTCGTSNTTQAAVLTATGNNGTPPYMYSFNGGTFTSSNTYTTSTSGPVSVVVRDANGCLSVAATETVPALDPPTDLSFSSTPVTCSATTSDVTVTATNGVAPLSFEIISPASATTNTTGASSGVFTGLAPDVYVFRVTDANGCYYEESYTVDPVENIAIIGNLDTNISCNSGNNGSVTFTVSGFSGTYNYTINGGTAVTGVSGTTIPLTGLTANTYTIIVTDDVTDCTATTSVVVSEPTVLDLTETSNINANCNIGAQVTVEATGGTAPYTYAFVQDGVAPLATDYTTSASSVLDPATNTDWDVHVLDANGCIFMIDVVVTTDPLPSATVPTFASNQCDPSGPYSFTVTSPTGIAPFEYSLDGGLSYQTSSTFSVTSAGTYTVTVRDGNGCSVDLPTTIEIYNGLDIAPSVTALPSCSNNDGEITVSGSGGSGTYSYSISPSTGITFASNTFSNVPSGTYTITITDVVTSCTTDVSVNLEAATPVTFTTTATNVSCASGSDGTITVNLDATNDNPTYTYEITAPITVAPQSSNVFTGLPANTYTVQVTSGRNCVATANVVINEPAVLTASGTATDYSCNASNVVNTSTLTITETGGTTPYMYSIDGSNYFTSNTFDIIDTGSVQNIDVYVRDANNCIASNTVTINPLPTLTAATVSVGSPIDCNDTGSVTINVTGGSGSFEYVMLPSGTPQTSNTFSITAPGDYYFEVRDLTTSCTITTAAYTVAPYNTIEATATATTDITCFGDANGTFELNVTNYTGNYTYEVFNSNDVSVIPATSANTSTNPLTVTGLSGGNYYVEVTETDSPFCSTTTNMFTIDSPASALTLVASEDANVTCDNDKGAITAVASGGWGSYEYELTGAATVAYSSNPTFTGLSAGAYTVNVRDAGGCIATFNITLNPPTPINGTITATPSPLACFGDDNSTITVSGVTGGQGSNYSYTLNTIAPIASNSGPQASPVFTNLAAGTYNVTITDGYNCTFTTADVVIAQPPAIETSLVKATSQTCTTNATLTLSATGGTGAYEYSDTESFATVIGTFTNSVTFAVTPGDYIYYVRDANGCISSASNQITIDPLPALNLTLDTSNATINCAGDTTGVIIAVAEGGLGNYVYTLQDTMGNAIPATQDSPGVFTNLGVGNYQVHVDSGDCLYTSETVSITEPSLPLEVSFDVTDVTCNGENNGILEIIATGGTGVIKYAISPQMNQFFDEPIFENLVPGNYQAIVQDELGCYVLFDYVVNEPAPVLISIVPNSLIPEVCEGDMNGEFSIDISGGTMPYSVALDDINGTYTTGTATQTQFDFTNLVGGDHIVYITDAEGCQSEWNIAFPESVALNPDVTVAYCTDIADATSNTVTVTIDENIDANEVDYSLDGINFQSSNVFIDVAPGNNQSITVRHSNGCEQQVFFDVNQYDPLEIALSDGEINEIIAQASGGAGNYEYAVRRVNEVDYEPYQNTGSFVIYESGEYTVTVTDSNGCVATATRYFEYIDICVPNYFVPANGGWGPGCVTQYKNLTFDIFDRYGRKIATLNVNDTWDGTYNGKELPTGDYWYLVKLNDPRDDRTFVGNFTLYR</sequence>